<feature type="region of interest" description="Disordered" evidence="1">
    <location>
        <begin position="1"/>
        <end position="20"/>
    </location>
</feature>
<protein>
    <submittedName>
        <fullName evidence="2">Uncharacterized protein</fullName>
    </submittedName>
</protein>
<accession>A0A8H5VFG5</accession>
<dbReference type="AlphaFoldDB" id="A0A8H5VFG5"/>
<comment type="caution">
    <text evidence="2">The sequence shown here is derived from an EMBL/GenBank/DDBJ whole genome shotgun (WGS) entry which is preliminary data.</text>
</comment>
<evidence type="ECO:0000313" key="3">
    <source>
        <dbReference type="Proteomes" id="UP000530670"/>
    </source>
</evidence>
<organism evidence="2 3">
    <name type="scientific">Fusarium tjaetaba</name>
    <dbReference type="NCBI Taxonomy" id="1567544"/>
    <lineage>
        <taxon>Eukaryota</taxon>
        <taxon>Fungi</taxon>
        <taxon>Dikarya</taxon>
        <taxon>Ascomycota</taxon>
        <taxon>Pezizomycotina</taxon>
        <taxon>Sordariomycetes</taxon>
        <taxon>Hypocreomycetidae</taxon>
        <taxon>Hypocreales</taxon>
        <taxon>Nectriaceae</taxon>
        <taxon>Fusarium</taxon>
        <taxon>Fusarium fujikuroi species complex</taxon>
    </lineage>
</organism>
<feature type="compositionally biased region" description="Basic and acidic residues" evidence="1">
    <location>
        <begin position="9"/>
        <end position="20"/>
    </location>
</feature>
<gene>
    <name evidence="2" type="ORF">FTJAE_10864</name>
</gene>
<name>A0A8H5VFG5_9HYPO</name>
<keyword evidence="3" id="KW-1185">Reference proteome</keyword>
<sequence length="114" mass="12593">MSVSPSGEKSFRTSRLDEHEKTLEQSLDNLNKAIVSFNQELSDHDGPGGRKGATKCIVELLLPGPHDIAKWDDKRYNALCIVVRGVAAEVILPTGRLEMEAAVEAEEDMELDMK</sequence>
<dbReference type="RefSeq" id="XP_037202081.1">
    <property type="nucleotide sequence ID" value="XM_037343747.1"/>
</dbReference>
<proteinExistence type="predicted"/>
<reference evidence="2 3" key="1">
    <citation type="submission" date="2020-05" db="EMBL/GenBank/DDBJ databases">
        <title>Identification and distribution of gene clusters putatively required for synthesis of sphingolipid metabolism inhibitors in phylogenetically diverse species of the filamentous fungus Fusarium.</title>
        <authorList>
            <person name="Kim H.-S."/>
            <person name="Busman M."/>
            <person name="Brown D.W."/>
            <person name="Divon H."/>
            <person name="Uhlig S."/>
            <person name="Proctor R.H."/>
        </authorList>
    </citation>
    <scope>NUCLEOTIDE SEQUENCE [LARGE SCALE GENOMIC DNA]</scope>
    <source>
        <strain evidence="2 3">NRRL 66243</strain>
    </source>
</reference>
<dbReference type="EMBL" id="JAAQRI010000258">
    <property type="protein sequence ID" value="KAF5622637.1"/>
    <property type="molecule type" value="Genomic_DNA"/>
</dbReference>
<dbReference type="GeneID" id="59296017"/>
<evidence type="ECO:0000313" key="2">
    <source>
        <dbReference type="EMBL" id="KAF5622637.1"/>
    </source>
</evidence>
<evidence type="ECO:0000256" key="1">
    <source>
        <dbReference type="SAM" id="MobiDB-lite"/>
    </source>
</evidence>
<dbReference type="Proteomes" id="UP000530670">
    <property type="component" value="Unassembled WGS sequence"/>
</dbReference>